<proteinExistence type="predicted"/>
<dbReference type="AlphaFoldDB" id="B1JZA8"/>
<dbReference type="KEGG" id="bcm:Bcenmc03_2916"/>
<keyword evidence="1" id="KW-1133">Transmembrane helix</keyword>
<sequence>MKRFAIALSGALGGLLLTWFYLFVYSHISWPKLAATPAHGCYEIDKCPTSWWQGVLFLAYLLAPALFFCIVNVLAYRRWSCKRWSAMLGTGTLLTGLFYLEPYVSRMLKWRM</sequence>
<name>B1JZA8_BURO0</name>
<evidence type="ECO:0000313" key="2">
    <source>
        <dbReference type="EMBL" id="ACA92074.1"/>
    </source>
</evidence>
<keyword evidence="1 2" id="KW-0812">Transmembrane</keyword>
<reference evidence="3" key="1">
    <citation type="submission" date="2008-02" db="EMBL/GenBank/DDBJ databases">
        <title>Complete sequence of chromosome 1 of Burkholderia cenocepacia MC0-3.</title>
        <authorList>
            <person name="Copeland A."/>
            <person name="Lucas S."/>
            <person name="Lapidus A."/>
            <person name="Barry K."/>
            <person name="Bruce D."/>
            <person name="Goodwin L."/>
            <person name="Glavina del Rio T."/>
            <person name="Dalin E."/>
            <person name="Tice H."/>
            <person name="Pitluck S."/>
            <person name="Chain P."/>
            <person name="Malfatti S."/>
            <person name="Shin M."/>
            <person name="Vergez L."/>
            <person name="Schmutz J."/>
            <person name="Larimer F."/>
            <person name="Land M."/>
            <person name="Hauser L."/>
            <person name="Kyrpides N."/>
            <person name="Mikhailova N."/>
            <person name="Tiedje J."/>
            <person name="Richardson P."/>
        </authorList>
    </citation>
    <scope>NUCLEOTIDE SEQUENCE [LARGE SCALE GENOMIC DNA]</scope>
    <source>
        <strain evidence="3">MC0-3</strain>
    </source>
</reference>
<gene>
    <name evidence="2" type="ordered locus">Bcenmc03_2916</name>
</gene>
<keyword evidence="1" id="KW-0472">Membrane</keyword>
<protein>
    <submittedName>
        <fullName evidence="2">Putative transmembrane protein</fullName>
    </submittedName>
</protein>
<dbReference type="Proteomes" id="UP000002169">
    <property type="component" value="Chromosome 1"/>
</dbReference>
<evidence type="ECO:0000256" key="1">
    <source>
        <dbReference type="SAM" id="Phobius"/>
    </source>
</evidence>
<feature type="transmembrane region" description="Helical" evidence="1">
    <location>
        <begin position="86"/>
        <end position="104"/>
    </location>
</feature>
<feature type="transmembrane region" description="Helical" evidence="1">
    <location>
        <begin position="50"/>
        <end position="74"/>
    </location>
</feature>
<accession>B1JZA8</accession>
<dbReference type="EMBL" id="CP000958">
    <property type="protein sequence ID" value="ACA92074.1"/>
    <property type="molecule type" value="Genomic_DNA"/>
</dbReference>
<evidence type="ECO:0000313" key="3">
    <source>
        <dbReference type="Proteomes" id="UP000002169"/>
    </source>
</evidence>
<dbReference type="HOGENOM" id="CLU_2080306_0_0_4"/>
<organism evidence="2 3">
    <name type="scientific">Burkholderia orbicola (strain MC0-3)</name>
    <dbReference type="NCBI Taxonomy" id="406425"/>
    <lineage>
        <taxon>Bacteria</taxon>
        <taxon>Pseudomonadati</taxon>
        <taxon>Pseudomonadota</taxon>
        <taxon>Betaproteobacteria</taxon>
        <taxon>Burkholderiales</taxon>
        <taxon>Burkholderiaceae</taxon>
        <taxon>Burkholderia</taxon>
        <taxon>Burkholderia cepacia complex</taxon>
        <taxon>Burkholderia orbicola</taxon>
    </lineage>
</organism>